<sequence length="137" mass="14310">MSAPLSALPADNGIVTVPTQRTVEQAADALASLIEAKQIILFARIDFAADAQRAGLAMPPSQLLVFGNPRAGTPLMQAVPRAALDLPLKVLVWQDNDGLVWLSYNATSYLQARHGAPAELMKPIDGIGALVQAAAAG</sequence>
<dbReference type="AlphaFoldDB" id="A0A420GTY5"/>
<dbReference type="Proteomes" id="UP000283709">
    <property type="component" value="Unassembled WGS sequence"/>
</dbReference>
<dbReference type="SUPFAM" id="SSF103247">
    <property type="entry name" value="TT1751-like"/>
    <property type="match status" value="1"/>
</dbReference>
<dbReference type="Gene3D" id="3.30.310.70">
    <property type="entry name" value="TT1751-like domain"/>
    <property type="match status" value="1"/>
</dbReference>
<name>A0A420GTY5_9BURK</name>
<gene>
    <name evidence="2" type="ORF">BCY88_20870</name>
</gene>
<dbReference type="InterPro" id="IPR035923">
    <property type="entry name" value="TT1751-like_sf"/>
</dbReference>
<evidence type="ECO:0000259" key="1">
    <source>
        <dbReference type="Pfam" id="PF03625"/>
    </source>
</evidence>
<dbReference type="InterPro" id="IPR005180">
    <property type="entry name" value="DUF302"/>
</dbReference>
<dbReference type="Pfam" id="PF03625">
    <property type="entry name" value="DUF302"/>
    <property type="match status" value="1"/>
</dbReference>
<proteinExistence type="predicted"/>
<evidence type="ECO:0000313" key="3">
    <source>
        <dbReference type="Proteomes" id="UP000283709"/>
    </source>
</evidence>
<evidence type="ECO:0000313" key="2">
    <source>
        <dbReference type="EMBL" id="RKF48631.1"/>
    </source>
</evidence>
<feature type="domain" description="DUF302" evidence="1">
    <location>
        <begin position="45"/>
        <end position="105"/>
    </location>
</feature>
<dbReference type="PANTHER" id="PTHR38342">
    <property type="entry name" value="SLR5037 PROTEIN"/>
    <property type="match status" value="1"/>
</dbReference>
<organism evidence="2 3">
    <name type="scientific">Paraburkholderia fungorum</name>
    <dbReference type="NCBI Taxonomy" id="134537"/>
    <lineage>
        <taxon>Bacteria</taxon>
        <taxon>Pseudomonadati</taxon>
        <taxon>Pseudomonadota</taxon>
        <taxon>Betaproteobacteria</taxon>
        <taxon>Burkholderiales</taxon>
        <taxon>Burkholderiaceae</taxon>
        <taxon>Paraburkholderia</taxon>
    </lineage>
</organism>
<dbReference type="EMBL" id="MCAS01000007">
    <property type="protein sequence ID" value="RKF48631.1"/>
    <property type="molecule type" value="Genomic_DNA"/>
</dbReference>
<reference evidence="2 3" key="1">
    <citation type="submission" date="2016-07" db="EMBL/GenBank/DDBJ databases">
        <title>Genome analysis of Burkholderia fungorum ES3-20.</title>
        <authorList>
            <person name="Xu D."/>
            <person name="Yao R."/>
            <person name="Zheng S."/>
        </authorList>
    </citation>
    <scope>NUCLEOTIDE SEQUENCE [LARGE SCALE GENOMIC DNA]</scope>
    <source>
        <strain evidence="2 3">ES3-20</strain>
    </source>
</reference>
<dbReference type="RefSeq" id="WP_120343888.1">
    <property type="nucleotide sequence ID" value="NZ_MCAS01000007.1"/>
</dbReference>
<dbReference type="CDD" id="cd14797">
    <property type="entry name" value="DUF302"/>
    <property type="match status" value="1"/>
</dbReference>
<protein>
    <recommendedName>
        <fullName evidence="1">DUF302 domain-containing protein</fullName>
    </recommendedName>
</protein>
<comment type="caution">
    <text evidence="2">The sequence shown here is derived from an EMBL/GenBank/DDBJ whole genome shotgun (WGS) entry which is preliminary data.</text>
</comment>
<dbReference type="PANTHER" id="PTHR38342:SF2">
    <property type="entry name" value="INNER MEMBRANE OR EXPORTED"/>
    <property type="match status" value="1"/>
</dbReference>
<accession>A0A420GTY5</accession>
<dbReference type="OrthoDB" id="9799367at2"/>